<evidence type="ECO:0000259" key="7">
    <source>
        <dbReference type="Pfam" id="PF12698"/>
    </source>
</evidence>
<feature type="transmembrane region" description="Helical" evidence="6">
    <location>
        <begin position="302"/>
        <end position="327"/>
    </location>
</feature>
<name>A0A917IP86_9MICC</name>
<feature type="transmembrane region" description="Helical" evidence="6">
    <location>
        <begin position="347"/>
        <end position="368"/>
    </location>
</feature>
<dbReference type="RefSeq" id="WP_188358746.1">
    <property type="nucleotide sequence ID" value="NZ_BMDC01000001.1"/>
</dbReference>
<feature type="domain" description="ABC-2 type transporter transmembrane" evidence="7">
    <location>
        <begin position="22"/>
        <end position="365"/>
    </location>
</feature>
<dbReference type="PANTHER" id="PTHR30294">
    <property type="entry name" value="MEMBRANE COMPONENT OF ABC TRANSPORTER YHHJ-RELATED"/>
    <property type="match status" value="1"/>
</dbReference>
<keyword evidence="9" id="KW-1185">Reference proteome</keyword>
<proteinExistence type="predicted"/>
<evidence type="ECO:0000256" key="1">
    <source>
        <dbReference type="ARBA" id="ARBA00004651"/>
    </source>
</evidence>
<feature type="transmembrane region" description="Helical" evidence="6">
    <location>
        <begin position="23"/>
        <end position="45"/>
    </location>
</feature>
<dbReference type="GO" id="GO:0005886">
    <property type="term" value="C:plasma membrane"/>
    <property type="evidence" value="ECO:0007669"/>
    <property type="project" value="UniProtKB-SubCell"/>
</dbReference>
<evidence type="ECO:0000313" key="9">
    <source>
        <dbReference type="Proteomes" id="UP000600171"/>
    </source>
</evidence>
<evidence type="ECO:0000256" key="3">
    <source>
        <dbReference type="ARBA" id="ARBA00022692"/>
    </source>
</evidence>
<feature type="transmembrane region" description="Helical" evidence="6">
    <location>
        <begin position="260"/>
        <end position="282"/>
    </location>
</feature>
<reference evidence="8 9" key="1">
    <citation type="journal article" date="2014" name="Int. J. Syst. Evol. Microbiol.">
        <title>Complete genome sequence of Corynebacterium casei LMG S-19264T (=DSM 44701T), isolated from a smear-ripened cheese.</title>
        <authorList>
            <consortium name="US DOE Joint Genome Institute (JGI-PGF)"/>
            <person name="Walter F."/>
            <person name="Albersmeier A."/>
            <person name="Kalinowski J."/>
            <person name="Ruckert C."/>
        </authorList>
    </citation>
    <scope>NUCLEOTIDE SEQUENCE [LARGE SCALE GENOMIC DNA]</scope>
    <source>
        <strain evidence="8 9">CCM 8669</strain>
    </source>
</reference>
<evidence type="ECO:0000313" key="8">
    <source>
        <dbReference type="EMBL" id="GGH58617.1"/>
    </source>
</evidence>
<organism evidence="8 9">
    <name type="scientific">Rothia aerolata</name>
    <dbReference type="NCBI Taxonomy" id="1812262"/>
    <lineage>
        <taxon>Bacteria</taxon>
        <taxon>Bacillati</taxon>
        <taxon>Actinomycetota</taxon>
        <taxon>Actinomycetes</taxon>
        <taxon>Micrococcales</taxon>
        <taxon>Micrococcaceae</taxon>
        <taxon>Rothia</taxon>
    </lineage>
</organism>
<dbReference type="InterPro" id="IPR013525">
    <property type="entry name" value="ABC2_TM"/>
</dbReference>
<sequence>MNQKNAWRTVAVREIMVKLTDKSFIFSTLFSLAIIVVSIGAGAYFGNKTTDYTVGYTNQSAQAIIDSANHSLESSGSDDSLVAENFASEDEARAALEAEDVDALLSPADSGWELAYAESSDSSLTNLIEQSVVSTTTAANAAEQGISMDQLTAGSSLKVETLKGEDNSFAAMMVGLAFAMIFYMAIIGFGVMIAQSVVEEKQNRIVEIIATAIPIRQLLIGKIVGNIVLAVGQIALYLIVGLTGANLMGALDEFGWVLSSAGWFVAFYIVGFSTIATTWAAVGAMSSRNEDIASLSTPIMMLSMGALFGGIYASGTMLQVLSFIPIVSSIAMPMRLLTENVAFWEPLLALMLCAVAAALLTLLGARIYQNNIMRAGSAVTWRQALKK</sequence>
<dbReference type="Pfam" id="PF12698">
    <property type="entry name" value="ABC2_membrane_3"/>
    <property type="match status" value="1"/>
</dbReference>
<protein>
    <submittedName>
        <fullName evidence="8">Sodium ABC transporter permease</fullName>
    </submittedName>
</protein>
<keyword evidence="5 6" id="KW-0472">Membrane</keyword>
<dbReference type="AlphaFoldDB" id="A0A917IP86"/>
<gene>
    <name evidence="8" type="ORF">GCM10007359_05020</name>
</gene>
<dbReference type="EMBL" id="BMDC01000001">
    <property type="protein sequence ID" value="GGH58617.1"/>
    <property type="molecule type" value="Genomic_DNA"/>
</dbReference>
<keyword evidence="3 6" id="KW-0812">Transmembrane</keyword>
<feature type="transmembrane region" description="Helical" evidence="6">
    <location>
        <begin position="219"/>
        <end position="240"/>
    </location>
</feature>
<keyword evidence="4 6" id="KW-1133">Transmembrane helix</keyword>
<evidence type="ECO:0000256" key="2">
    <source>
        <dbReference type="ARBA" id="ARBA00022475"/>
    </source>
</evidence>
<dbReference type="InterPro" id="IPR051449">
    <property type="entry name" value="ABC-2_transporter_component"/>
</dbReference>
<dbReference type="Proteomes" id="UP000600171">
    <property type="component" value="Unassembled WGS sequence"/>
</dbReference>
<dbReference type="GO" id="GO:0140359">
    <property type="term" value="F:ABC-type transporter activity"/>
    <property type="evidence" value="ECO:0007669"/>
    <property type="project" value="InterPro"/>
</dbReference>
<accession>A0A917IP86</accession>
<evidence type="ECO:0000256" key="5">
    <source>
        <dbReference type="ARBA" id="ARBA00023136"/>
    </source>
</evidence>
<comment type="caution">
    <text evidence="8">The sequence shown here is derived from an EMBL/GenBank/DDBJ whole genome shotgun (WGS) entry which is preliminary data.</text>
</comment>
<comment type="subcellular location">
    <subcellularLocation>
        <location evidence="1">Cell membrane</location>
        <topology evidence="1">Multi-pass membrane protein</topology>
    </subcellularLocation>
</comment>
<evidence type="ECO:0000256" key="4">
    <source>
        <dbReference type="ARBA" id="ARBA00022989"/>
    </source>
</evidence>
<feature type="transmembrane region" description="Helical" evidence="6">
    <location>
        <begin position="169"/>
        <end position="198"/>
    </location>
</feature>
<keyword evidence="2" id="KW-1003">Cell membrane</keyword>
<evidence type="ECO:0000256" key="6">
    <source>
        <dbReference type="SAM" id="Phobius"/>
    </source>
</evidence>
<dbReference type="PANTHER" id="PTHR30294:SF29">
    <property type="entry name" value="MULTIDRUG ABC TRANSPORTER PERMEASE YBHS-RELATED"/>
    <property type="match status" value="1"/>
</dbReference>